<dbReference type="EMBL" id="CAFBNE010000124">
    <property type="protein sequence ID" value="CAB4966524.1"/>
    <property type="molecule type" value="Genomic_DNA"/>
</dbReference>
<proteinExistence type="predicted"/>
<sequence length="72" mass="8084">MTRRIAPTDTPMRQLHEVRTTLDINDHVLAVARMLSREQGRSLGSIVSELARRGLVELHATSTETGLRTFDV</sequence>
<accession>A0A6J7LLH7</accession>
<evidence type="ECO:0000313" key="1">
    <source>
        <dbReference type="EMBL" id="CAB4966524.1"/>
    </source>
</evidence>
<dbReference type="AlphaFoldDB" id="A0A6J7LLH7"/>
<name>A0A6J7LLH7_9ZZZZ</name>
<organism evidence="1">
    <name type="scientific">freshwater metagenome</name>
    <dbReference type="NCBI Taxonomy" id="449393"/>
    <lineage>
        <taxon>unclassified sequences</taxon>
        <taxon>metagenomes</taxon>
        <taxon>ecological metagenomes</taxon>
    </lineage>
</organism>
<reference evidence="1" key="1">
    <citation type="submission" date="2020-05" db="EMBL/GenBank/DDBJ databases">
        <authorList>
            <person name="Chiriac C."/>
            <person name="Salcher M."/>
            <person name="Ghai R."/>
            <person name="Kavagutti S V."/>
        </authorList>
    </citation>
    <scope>NUCLEOTIDE SEQUENCE</scope>
</reference>
<protein>
    <submittedName>
        <fullName evidence="1">Unannotated protein</fullName>
    </submittedName>
</protein>
<gene>
    <name evidence="1" type="ORF">UFOPK3772_02813</name>
</gene>